<dbReference type="SUPFAM" id="SSF55729">
    <property type="entry name" value="Acyl-CoA N-acyltransferases (Nat)"/>
    <property type="match status" value="1"/>
</dbReference>
<evidence type="ECO:0000256" key="1">
    <source>
        <dbReference type="ARBA" id="ARBA00022679"/>
    </source>
</evidence>
<dbReference type="CDD" id="cd04301">
    <property type="entry name" value="NAT_SF"/>
    <property type="match status" value="1"/>
</dbReference>
<dbReference type="RefSeq" id="WP_247624352.1">
    <property type="nucleotide sequence ID" value="NZ_CP078077.1"/>
</dbReference>
<evidence type="ECO:0000256" key="2">
    <source>
        <dbReference type="ARBA" id="ARBA00023315"/>
    </source>
</evidence>
<feature type="domain" description="N-acetyltransferase" evidence="3">
    <location>
        <begin position="1"/>
        <end position="158"/>
    </location>
</feature>
<keyword evidence="5" id="KW-1185">Reference proteome</keyword>
<name>A0ABY4IM74_9MICO</name>
<evidence type="ECO:0000259" key="3">
    <source>
        <dbReference type="PROSITE" id="PS51186"/>
    </source>
</evidence>
<evidence type="ECO:0000313" key="4">
    <source>
        <dbReference type="EMBL" id="UPL13862.1"/>
    </source>
</evidence>
<proteinExistence type="predicted"/>
<protein>
    <submittedName>
        <fullName evidence="4">GNAT family N-acetyltransferase</fullName>
    </submittedName>
</protein>
<keyword evidence="2" id="KW-0012">Acyltransferase</keyword>
<dbReference type="InterPro" id="IPR000182">
    <property type="entry name" value="GNAT_dom"/>
</dbReference>
<dbReference type="PROSITE" id="PS51186">
    <property type="entry name" value="GNAT"/>
    <property type="match status" value="1"/>
</dbReference>
<gene>
    <name evidence="4" type="ORF">KV396_04945</name>
</gene>
<reference evidence="4 5" key="1">
    <citation type="submission" date="2021-06" db="EMBL/GenBank/DDBJ databases">
        <title>Genome-based taxonomic framework of Microbacterium strains isolated from marine environment, the description of four new species and reclassification of four preexisting species.</title>
        <authorList>
            <person name="Lee S.D."/>
            <person name="Kim S.-M."/>
            <person name="Byeon Y.-S."/>
            <person name="Yang H.L."/>
            <person name="Kim I.S."/>
        </authorList>
    </citation>
    <scope>NUCLEOTIDE SEQUENCE [LARGE SCALE GENOMIC DNA]</scope>
    <source>
        <strain evidence="4 5">SSW1-36</strain>
    </source>
</reference>
<dbReference type="InterPro" id="IPR050832">
    <property type="entry name" value="Bact_Acetyltransf"/>
</dbReference>
<evidence type="ECO:0000313" key="5">
    <source>
        <dbReference type="Proteomes" id="UP000831963"/>
    </source>
</evidence>
<dbReference type="Proteomes" id="UP000831963">
    <property type="component" value="Chromosome"/>
</dbReference>
<dbReference type="EMBL" id="CP078077">
    <property type="protein sequence ID" value="UPL13862.1"/>
    <property type="molecule type" value="Genomic_DNA"/>
</dbReference>
<accession>A0ABY4IM74</accession>
<dbReference type="PANTHER" id="PTHR43877">
    <property type="entry name" value="AMINOALKYLPHOSPHONATE N-ACETYLTRANSFERASE-RELATED-RELATED"/>
    <property type="match status" value="1"/>
</dbReference>
<dbReference type="InterPro" id="IPR016181">
    <property type="entry name" value="Acyl_CoA_acyltransferase"/>
</dbReference>
<dbReference type="Pfam" id="PF00583">
    <property type="entry name" value="Acetyltransf_1"/>
    <property type="match status" value="1"/>
</dbReference>
<organism evidence="4 5">
    <name type="scientific">Microbacterium galbinum</name>
    <dbReference type="NCBI Taxonomy" id="2851646"/>
    <lineage>
        <taxon>Bacteria</taxon>
        <taxon>Bacillati</taxon>
        <taxon>Actinomycetota</taxon>
        <taxon>Actinomycetes</taxon>
        <taxon>Micrococcales</taxon>
        <taxon>Microbacteriaceae</taxon>
        <taxon>Microbacterium</taxon>
    </lineage>
</organism>
<sequence length="161" mass="17363">MIRAADLRGADAVAVGRLVEDYLRQTESEKVAHGAAPAPASDALPDAYRREVDDPADAYGDCRVFVAELDGEVVGVVVLRPDAEGVEIKRLWASPEVRGRGVGSGLLDAAIAAGSGDVRLSVWDWRGDVIRLYESRGFVRVPSWDARPALVCMRFSPREGS</sequence>
<dbReference type="Gene3D" id="3.40.630.30">
    <property type="match status" value="1"/>
</dbReference>
<dbReference type="PANTHER" id="PTHR43877:SF2">
    <property type="entry name" value="AMINOALKYLPHOSPHONATE N-ACETYLTRANSFERASE-RELATED"/>
    <property type="match status" value="1"/>
</dbReference>
<keyword evidence="1" id="KW-0808">Transferase</keyword>